<evidence type="ECO:0000313" key="3">
    <source>
        <dbReference type="EMBL" id="MBP1860613.1"/>
    </source>
</evidence>
<evidence type="ECO:0000313" key="4">
    <source>
        <dbReference type="Proteomes" id="UP000823786"/>
    </source>
</evidence>
<accession>A0ABS4ERR2</accession>
<sequence length="352" mass="38632">MAGQKAAASLMTPAEMVAEANIADQIQDLLQMSERLHGDLADGRDALKRATEERDHLLALINQVPDQLFVKDLDSRFLVANEAVVADKSFIATGKPVTVEELIGKTDFDLFAAPVAQEFRNIELQIMQSGQPMLSMTEHNAYADGRPKWVSMTKAPLRDRNGVITGLVGVAHDVTLRKEAEDRVRFMAHHDVLTGLPNRALLLDRLDQAILQAGESGRTVAIVFLDLDNFKWVNDTLGHHGGDTLLSIVSARVAVCLRATDTVARLGGDEFVILLPDPPQAIDRLIHLVERVRKCVAEPVEIAGRIFSVTTSLGVARFPLDGRGRDELLAKADAAMYRSKRMGRNMFSLAEA</sequence>
<dbReference type="InterPro" id="IPR000160">
    <property type="entry name" value="GGDEF_dom"/>
</dbReference>
<gene>
    <name evidence="3" type="ORF">J2Z75_004134</name>
</gene>
<dbReference type="NCBIfam" id="TIGR00229">
    <property type="entry name" value="sensory_box"/>
    <property type="match status" value="1"/>
</dbReference>
<dbReference type="PANTHER" id="PTHR46663:SF3">
    <property type="entry name" value="SLL0267 PROTEIN"/>
    <property type="match status" value="1"/>
</dbReference>
<dbReference type="PROSITE" id="PS50113">
    <property type="entry name" value="PAC"/>
    <property type="match status" value="1"/>
</dbReference>
<dbReference type="RefSeq" id="WP_209854594.1">
    <property type="nucleotide sequence ID" value="NZ_JAGGJV010000007.1"/>
</dbReference>
<name>A0ABS4ERR2_9HYPH</name>
<dbReference type="Gene3D" id="3.30.70.270">
    <property type="match status" value="1"/>
</dbReference>
<dbReference type="InterPro" id="IPR000014">
    <property type="entry name" value="PAS"/>
</dbReference>
<protein>
    <submittedName>
        <fullName evidence="3">Diguanylate cyclase (GGDEF)-like protein/PAS domain S-box-containing protein</fullName>
    </submittedName>
</protein>
<dbReference type="InterPro" id="IPR035965">
    <property type="entry name" value="PAS-like_dom_sf"/>
</dbReference>
<dbReference type="SMART" id="SM00267">
    <property type="entry name" value="GGDEF"/>
    <property type="match status" value="1"/>
</dbReference>
<dbReference type="Proteomes" id="UP000823786">
    <property type="component" value="Unassembled WGS sequence"/>
</dbReference>
<organism evidence="3 4">
    <name type="scientific">Rhizobium herbae</name>
    <dbReference type="NCBI Taxonomy" id="508661"/>
    <lineage>
        <taxon>Bacteria</taxon>
        <taxon>Pseudomonadati</taxon>
        <taxon>Pseudomonadota</taxon>
        <taxon>Alphaproteobacteria</taxon>
        <taxon>Hyphomicrobiales</taxon>
        <taxon>Rhizobiaceae</taxon>
        <taxon>Rhizobium/Agrobacterium group</taxon>
        <taxon>Rhizobium</taxon>
    </lineage>
</organism>
<dbReference type="InterPro" id="IPR043128">
    <property type="entry name" value="Rev_trsase/Diguanyl_cyclase"/>
</dbReference>
<dbReference type="SUPFAM" id="SSF55785">
    <property type="entry name" value="PYP-like sensor domain (PAS domain)"/>
    <property type="match status" value="1"/>
</dbReference>
<dbReference type="InterPro" id="IPR000700">
    <property type="entry name" value="PAS-assoc_C"/>
</dbReference>
<comment type="caution">
    <text evidence="3">The sequence shown here is derived from an EMBL/GenBank/DDBJ whole genome shotgun (WGS) entry which is preliminary data.</text>
</comment>
<dbReference type="SUPFAM" id="SSF55073">
    <property type="entry name" value="Nucleotide cyclase"/>
    <property type="match status" value="1"/>
</dbReference>
<dbReference type="PROSITE" id="PS50887">
    <property type="entry name" value="GGDEF"/>
    <property type="match status" value="1"/>
</dbReference>
<reference evidence="3 4" key="1">
    <citation type="submission" date="2021-03" db="EMBL/GenBank/DDBJ databases">
        <title>Genomic Encyclopedia of Type Strains, Phase IV (KMG-IV): sequencing the most valuable type-strain genomes for metagenomic binning, comparative biology and taxonomic classification.</title>
        <authorList>
            <person name="Goeker M."/>
        </authorList>
    </citation>
    <scope>NUCLEOTIDE SEQUENCE [LARGE SCALE GENOMIC DNA]</scope>
    <source>
        <strain evidence="3 4">DSM 26427</strain>
    </source>
</reference>
<evidence type="ECO:0000259" key="2">
    <source>
        <dbReference type="PROSITE" id="PS50887"/>
    </source>
</evidence>
<dbReference type="Pfam" id="PF00990">
    <property type="entry name" value="GGDEF"/>
    <property type="match status" value="1"/>
</dbReference>
<dbReference type="NCBIfam" id="TIGR00254">
    <property type="entry name" value="GGDEF"/>
    <property type="match status" value="1"/>
</dbReference>
<evidence type="ECO:0000259" key="1">
    <source>
        <dbReference type="PROSITE" id="PS50113"/>
    </source>
</evidence>
<dbReference type="InterPro" id="IPR029787">
    <property type="entry name" value="Nucleotide_cyclase"/>
</dbReference>
<dbReference type="Gene3D" id="3.30.450.20">
    <property type="entry name" value="PAS domain"/>
    <property type="match status" value="1"/>
</dbReference>
<keyword evidence="4" id="KW-1185">Reference proteome</keyword>
<dbReference type="InterPro" id="IPR052163">
    <property type="entry name" value="DGC-Regulatory_Protein"/>
</dbReference>
<dbReference type="PANTHER" id="PTHR46663">
    <property type="entry name" value="DIGUANYLATE CYCLASE DGCT-RELATED"/>
    <property type="match status" value="1"/>
</dbReference>
<feature type="domain" description="PAC" evidence="1">
    <location>
        <begin position="120"/>
        <end position="186"/>
    </location>
</feature>
<dbReference type="InterPro" id="IPR013656">
    <property type="entry name" value="PAS_4"/>
</dbReference>
<dbReference type="Pfam" id="PF08448">
    <property type="entry name" value="PAS_4"/>
    <property type="match status" value="1"/>
</dbReference>
<feature type="domain" description="GGDEF" evidence="2">
    <location>
        <begin position="218"/>
        <end position="352"/>
    </location>
</feature>
<dbReference type="CDD" id="cd00130">
    <property type="entry name" value="PAS"/>
    <property type="match status" value="1"/>
</dbReference>
<dbReference type="EMBL" id="JAGGJV010000007">
    <property type="protein sequence ID" value="MBP1860613.1"/>
    <property type="molecule type" value="Genomic_DNA"/>
</dbReference>
<dbReference type="CDD" id="cd01949">
    <property type="entry name" value="GGDEF"/>
    <property type="match status" value="1"/>
</dbReference>
<proteinExistence type="predicted"/>